<dbReference type="GO" id="GO:0071897">
    <property type="term" value="P:DNA biosynthetic process"/>
    <property type="evidence" value="ECO:0007669"/>
    <property type="project" value="UniProtKB-ARBA"/>
</dbReference>
<feature type="compositionally biased region" description="Polar residues" evidence="2">
    <location>
        <begin position="1"/>
        <end position="24"/>
    </location>
</feature>
<reference evidence="5" key="1">
    <citation type="submission" date="2021-12" db="EMBL/GenBank/DDBJ databases">
        <authorList>
            <person name="King R."/>
        </authorList>
    </citation>
    <scope>NUCLEOTIDE SEQUENCE</scope>
</reference>
<feature type="region of interest" description="Disordered" evidence="2">
    <location>
        <begin position="1"/>
        <end position="30"/>
    </location>
</feature>
<evidence type="ECO:0000313" key="6">
    <source>
        <dbReference type="Proteomes" id="UP001153714"/>
    </source>
</evidence>
<dbReference type="CDD" id="cd01650">
    <property type="entry name" value="RT_nLTR_like"/>
    <property type="match status" value="1"/>
</dbReference>
<dbReference type="InterPro" id="IPR011009">
    <property type="entry name" value="Kinase-like_dom_sf"/>
</dbReference>
<dbReference type="SUPFAM" id="SSF56219">
    <property type="entry name" value="DNase I-like"/>
    <property type="match status" value="1"/>
</dbReference>
<dbReference type="EMBL" id="OU893332">
    <property type="protein sequence ID" value="CAG9781741.1"/>
    <property type="molecule type" value="Genomic_DNA"/>
</dbReference>
<dbReference type="SUPFAM" id="SSF56672">
    <property type="entry name" value="DNA/RNA polymerases"/>
    <property type="match status" value="1"/>
</dbReference>
<dbReference type="PROSITE" id="PS50011">
    <property type="entry name" value="PROTEIN_KINASE_DOM"/>
    <property type="match status" value="1"/>
</dbReference>
<dbReference type="PRINTS" id="PR01345">
    <property type="entry name" value="CERVTRCPTASE"/>
</dbReference>
<dbReference type="Pfam" id="PF00078">
    <property type="entry name" value="RVT_1"/>
    <property type="match status" value="1"/>
</dbReference>
<evidence type="ECO:0000256" key="2">
    <source>
        <dbReference type="SAM" id="MobiDB-lite"/>
    </source>
</evidence>
<dbReference type="InterPro" id="IPR036691">
    <property type="entry name" value="Endo/exonu/phosph_ase_sf"/>
</dbReference>
<dbReference type="PANTHER" id="PTHR33332">
    <property type="entry name" value="REVERSE TRANSCRIPTASE DOMAIN-CONTAINING PROTEIN"/>
    <property type="match status" value="1"/>
</dbReference>
<proteinExistence type="predicted"/>
<dbReference type="PRINTS" id="PR00109">
    <property type="entry name" value="TYRKINASE"/>
</dbReference>
<accession>A0A9N9N035</accession>
<sequence>MQRSPPKSISNYIERNITPKTNDSNTKEGDIGFTQRAKRQATSPLSQAKTQNMVTKDDIREIVVDVIQNELASMVSQIGRSVVDSIKTELICIRKEIEEVKESMSFMNEKYESAIKECQEMTGEVKTLKEENKDMQGTIQLLKVKVNLLEQNARANNLEVQCVPETKNENLSGIAMCIAKTVGYNMTEGTIQHITRVSKQDKASYRPRSIIIQMSSLQQRDLFLAAVIKYNKANPNNKLNTSHIGITNDKKPIYVMEHLSVPNKVLHAAARQNAKDKETWLNNNVFDSELFDDRYVVYRRDRNKTNSNKGEGGGVLLAVSKKINSNRHVQWESSCEDLWVTIDFPVNVSVNTVTFCIVYLPPPVTPTLLKAFLSNCNLTLESIQGDVYIIGDFNLGQIKWTQFENYNRNVPSLESSIIDFIALNDLCQINHISNISGNILDLFLTNNQNCQLLCASDVLSKIDIVHPPFEVQISLSSPKYLPVNNEIPRYNFYKADYISLNRFLKSTPWSELFSKVTDVNEMVKHLYDVLRESISLYVPLRNRRKSNYPPWFSTNLISLLREKNNIRHKYMKHKNPRDEISFKLLRTRCKKLASKCHRDYMNSIEESIKKNPKLMWTMIKGKRKGKSIFPAKMHNGTNTASKGAEICKQFASFFASIYEDSDDVAITTNYKEAYSNNLHNIFINFDEITNKLKSVDTSKGHGPDEIPAHFARNCAESLAEPLYIIYNASLRSAVFPDKWKLAKVVPIYKGGDISCVKNYRPISLLCIFAKVLESLICPIVRNHCKKFFTDHQHGFLEARSTCTNLVCFESLLSEALDSRKQVDVIYTDFCKAFDKVCHKVLINKLQSFGIAGSLLNWMSSYLFKRRFYVVVNGYSSNVYNILSGVPQGSHLGPILFNIFINDLPNCLKYASHFLYADDLKLGLIVKSDDDSLKMQDDLNSLVNWCRINGMELNASKCRQVHFTRKTAFISTQYHIHNVALKRSEVVKDLGIIFDQKLTFIPQLDNVVQKASRMLGFVIRNGKVFKDTHTKIILYNSLVRSILEYGIVVWRPHYATHTLRLERIQKRFMRHLSYSKGIAKSLKSYEERLKHFKMTSLEKRRDLLDLLFLHKILTGKINCPPLLSLFKFKVPRKVPRKPITPLCPPFRSTVFGAKSAVPRLSRILNRYSNQIDIFLDSPSKIRNIVINQDLAARNCLVGENHLVKVADFGLARLMRDDTYTAHAGAKFPIKWTAPEGLAYNTFSTKSDVWAFGILLWEIATYGMSPYPGVDLADVYHMLEKQCDASVHRCFLQRVHCGLITAIRENISDADSSLLNLLHMEYETVFLEKSLAGTHVRARTGPIS</sequence>
<evidence type="ECO:0000256" key="1">
    <source>
        <dbReference type="SAM" id="Coils"/>
    </source>
</evidence>
<dbReference type="Gene3D" id="1.10.510.10">
    <property type="entry name" value="Transferase(Phosphotransferase) domain 1"/>
    <property type="match status" value="1"/>
</dbReference>
<dbReference type="InterPro" id="IPR001245">
    <property type="entry name" value="Ser-Thr/Tyr_kinase_cat_dom"/>
</dbReference>
<dbReference type="SUPFAM" id="SSF56112">
    <property type="entry name" value="Protein kinase-like (PK-like)"/>
    <property type="match status" value="1"/>
</dbReference>
<dbReference type="OrthoDB" id="426210at2759"/>
<gene>
    <name evidence="5" type="ORF">DIATSA_LOCUS60</name>
</gene>
<reference evidence="5" key="2">
    <citation type="submission" date="2022-10" db="EMBL/GenBank/DDBJ databases">
        <authorList>
            <consortium name="ENA_rothamsted_submissions"/>
            <consortium name="culmorum"/>
            <person name="King R."/>
        </authorList>
    </citation>
    <scope>NUCLEOTIDE SEQUENCE</scope>
</reference>
<feature type="domain" description="Reverse transcriptase" evidence="4">
    <location>
        <begin position="728"/>
        <end position="1018"/>
    </location>
</feature>
<keyword evidence="6" id="KW-1185">Reference proteome</keyword>
<dbReference type="InterPro" id="IPR000477">
    <property type="entry name" value="RT_dom"/>
</dbReference>
<dbReference type="InterPro" id="IPR043502">
    <property type="entry name" value="DNA/RNA_pol_sf"/>
</dbReference>
<dbReference type="PROSITE" id="PS50878">
    <property type="entry name" value="RT_POL"/>
    <property type="match status" value="1"/>
</dbReference>
<dbReference type="InterPro" id="IPR000719">
    <property type="entry name" value="Prot_kinase_dom"/>
</dbReference>
<name>A0A9N9N035_9NEOP</name>
<feature type="domain" description="Protein kinase" evidence="3">
    <location>
        <begin position="1003"/>
        <end position="1342"/>
    </location>
</feature>
<feature type="coiled-coil region" evidence="1">
    <location>
        <begin position="97"/>
        <end position="152"/>
    </location>
</feature>
<evidence type="ECO:0000313" key="5">
    <source>
        <dbReference type="EMBL" id="CAG9781741.1"/>
    </source>
</evidence>
<evidence type="ECO:0008006" key="7">
    <source>
        <dbReference type="Google" id="ProtNLM"/>
    </source>
</evidence>
<keyword evidence="1" id="KW-0175">Coiled coil</keyword>
<dbReference type="GO" id="GO:0004672">
    <property type="term" value="F:protein kinase activity"/>
    <property type="evidence" value="ECO:0007669"/>
    <property type="project" value="InterPro"/>
</dbReference>
<dbReference type="Pfam" id="PF07714">
    <property type="entry name" value="PK_Tyr_Ser-Thr"/>
    <property type="match status" value="1"/>
</dbReference>
<protein>
    <recommendedName>
        <fullName evidence="7">Reverse transcriptase domain-containing protein</fullName>
    </recommendedName>
</protein>
<organism evidence="5 6">
    <name type="scientific">Diatraea saccharalis</name>
    <name type="common">sugarcane borer</name>
    <dbReference type="NCBI Taxonomy" id="40085"/>
    <lineage>
        <taxon>Eukaryota</taxon>
        <taxon>Metazoa</taxon>
        <taxon>Ecdysozoa</taxon>
        <taxon>Arthropoda</taxon>
        <taxon>Hexapoda</taxon>
        <taxon>Insecta</taxon>
        <taxon>Pterygota</taxon>
        <taxon>Neoptera</taxon>
        <taxon>Endopterygota</taxon>
        <taxon>Lepidoptera</taxon>
        <taxon>Glossata</taxon>
        <taxon>Ditrysia</taxon>
        <taxon>Pyraloidea</taxon>
        <taxon>Crambidae</taxon>
        <taxon>Crambinae</taxon>
        <taxon>Diatraea</taxon>
    </lineage>
</organism>
<dbReference type="GO" id="GO:0005524">
    <property type="term" value="F:ATP binding"/>
    <property type="evidence" value="ECO:0007669"/>
    <property type="project" value="InterPro"/>
</dbReference>
<dbReference type="Proteomes" id="UP001153714">
    <property type="component" value="Chromosome 1"/>
</dbReference>
<evidence type="ECO:0000259" key="3">
    <source>
        <dbReference type="PROSITE" id="PS50011"/>
    </source>
</evidence>
<evidence type="ECO:0000259" key="4">
    <source>
        <dbReference type="PROSITE" id="PS50878"/>
    </source>
</evidence>